<keyword evidence="4" id="KW-0410">Iron transport</keyword>
<organism evidence="15 16">
    <name type="scientific">Oceanibaculum pacificum</name>
    <dbReference type="NCBI Taxonomy" id="580166"/>
    <lineage>
        <taxon>Bacteria</taxon>
        <taxon>Pseudomonadati</taxon>
        <taxon>Pseudomonadota</taxon>
        <taxon>Alphaproteobacteria</taxon>
        <taxon>Rhodospirillales</taxon>
        <taxon>Oceanibaculaceae</taxon>
        <taxon>Oceanibaculum</taxon>
    </lineage>
</organism>
<evidence type="ECO:0000256" key="11">
    <source>
        <dbReference type="PROSITE-ProRule" id="PRU01360"/>
    </source>
</evidence>
<feature type="chain" id="PRO_5007602072" description="Secretin/TonB short N-terminal domain-containing protein" evidence="13">
    <location>
        <begin position="30"/>
        <end position="800"/>
    </location>
</feature>
<dbReference type="PANTHER" id="PTHR32552">
    <property type="entry name" value="FERRICHROME IRON RECEPTOR-RELATED"/>
    <property type="match status" value="1"/>
</dbReference>
<sequence length="800" mass="86745">MAGAAGLRSMMVAVLAGTTMLTGIATAMAQATAPQQAQANSARQTLAIAPQPLDDALTAFSNATRIQVLVSGDLTRGVASPGARGIYSAEQALVALLAGTGLTYRYVDAVTVTLVPAPARAPSAAPAAAASGAAALALAPVTVFGAKTTTTLEDVTSSVGIVSQQDIERREIRDIRSSFRTMANVQDSDFNDAGFVIRGLNSEGLTPGGAPLASFYIDGVQQTVMGARRGARGLFDAQQVEVYRGPQSTLAGRAALAGAVYVKTKDPTYEYEAEAEGLVGNMDTRGGALMVNAPLVDNQAALRLTAEYQRSESEINYPTYSNFANYEDIFTDEYFTIRGKFLLEPDKFDDTRALVTYSYSEDAPALRDIAGPGLGFAFDEKRGDFNTPNFAEIRRGFVHNAGLEVTHDFSDSLMLTSHTGFTRSQTDRPSVNAGTPGETDITLGRFVQSLITQEFRLNYYGDRLDAVFGLYGSYQDDDNNYLRPNYFGASSDISQSTQETRNLAMFGEATYEFVPSWKFVLGGRVDYTDQDGTQFFSRNGVASTDFNYTVRETVLLPKIGIIKELGPDHSVGFTIQEGFRAGGAGLQRSTGQVYTFDPEYAWNYELSYKGRYLNNRLNVAANLFYVDYKDQQVETLATPGDFSSSSVVNAASSRAYGFEVEAQASLTRELTGFLSVGYVDTEFEDFDSASAGNLSGLPFPEAPEWSVALGALYEHRSGFFIGADAKYTDDFMARLGSAPQDTLSSYVTANAQVGYRYENWTATLFAENIFDKEYFLYNDNDIAATVGMPRFVGVKLNMKF</sequence>
<keyword evidence="9 11" id="KW-0472">Membrane</keyword>
<evidence type="ECO:0000256" key="3">
    <source>
        <dbReference type="ARBA" id="ARBA00022452"/>
    </source>
</evidence>
<evidence type="ECO:0000313" key="15">
    <source>
        <dbReference type="EMBL" id="KZD04116.1"/>
    </source>
</evidence>
<dbReference type="InterPro" id="IPR011662">
    <property type="entry name" value="Secretin/TonB_short_N"/>
</dbReference>
<comment type="subcellular location">
    <subcellularLocation>
        <location evidence="1 11">Cell outer membrane</location>
        <topology evidence="1 11">Multi-pass membrane protein</topology>
    </subcellularLocation>
</comment>
<dbReference type="PROSITE" id="PS52016">
    <property type="entry name" value="TONB_DEPENDENT_REC_3"/>
    <property type="match status" value="1"/>
</dbReference>
<evidence type="ECO:0000256" key="7">
    <source>
        <dbReference type="ARBA" id="ARBA00023065"/>
    </source>
</evidence>
<dbReference type="InterPro" id="IPR000531">
    <property type="entry name" value="Beta-barrel_TonB"/>
</dbReference>
<dbReference type="GO" id="GO:0009279">
    <property type="term" value="C:cell outer membrane"/>
    <property type="evidence" value="ECO:0007669"/>
    <property type="project" value="UniProtKB-SubCell"/>
</dbReference>
<keyword evidence="8 12" id="KW-0798">TonB box</keyword>
<dbReference type="STRING" id="580166.AUP43_03150"/>
<evidence type="ECO:0000256" key="1">
    <source>
        <dbReference type="ARBA" id="ARBA00004571"/>
    </source>
</evidence>
<evidence type="ECO:0000256" key="4">
    <source>
        <dbReference type="ARBA" id="ARBA00022496"/>
    </source>
</evidence>
<dbReference type="Pfam" id="PF07715">
    <property type="entry name" value="Plug"/>
    <property type="match status" value="1"/>
</dbReference>
<proteinExistence type="inferred from homology"/>
<keyword evidence="2 11" id="KW-0813">Transport</keyword>
<protein>
    <recommendedName>
        <fullName evidence="14">Secretin/TonB short N-terminal domain-containing protein</fullName>
    </recommendedName>
</protein>
<evidence type="ECO:0000256" key="12">
    <source>
        <dbReference type="RuleBase" id="RU003357"/>
    </source>
</evidence>
<evidence type="ECO:0000259" key="14">
    <source>
        <dbReference type="SMART" id="SM00965"/>
    </source>
</evidence>
<feature type="signal peptide" evidence="13">
    <location>
        <begin position="1"/>
        <end position="29"/>
    </location>
</feature>
<keyword evidence="13" id="KW-0732">Signal</keyword>
<dbReference type="Pfam" id="PF00593">
    <property type="entry name" value="TonB_dep_Rec_b-barrel"/>
    <property type="match status" value="1"/>
</dbReference>
<dbReference type="InterPro" id="IPR039426">
    <property type="entry name" value="TonB-dep_rcpt-like"/>
</dbReference>
<evidence type="ECO:0000256" key="13">
    <source>
        <dbReference type="SAM" id="SignalP"/>
    </source>
</evidence>
<dbReference type="Pfam" id="PF07660">
    <property type="entry name" value="STN"/>
    <property type="match status" value="1"/>
</dbReference>
<dbReference type="GO" id="GO:0006826">
    <property type="term" value="P:iron ion transport"/>
    <property type="evidence" value="ECO:0007669"/>
    <property type="project" value="UniProtKB-KW"/>
</dbReference>
<keyword evidence="16" id="KW-1185">Reference proteome</keyword>
<name>A0A154VS59_9PROT</name>
<evidence type="ECO:0000313" key="16">
    <source>
        <dbReference type="Proteomes" id="UP000076400"/>
    </source>
</evidence>
<reference evidence="15 16" key="1">
    <citation type="submission" date="2015-12" db="EMBL/GenBank/DDBJ databases">
        <title>Genome sequence of Oceanibaculum pacificum MCCC 1A02656.</title>
        <authorList>
            <person name="Lu L."/>
            <person name="Lai Q."/>
            <person name="Shao Z."/>
            <person name="Qian P."/>
        </authorList>
    </citation>
    <scope>NUCLEOTIDE SEQUENCE [LARGE SCALE GENOMIC DNA]</scope>
    <source>
        <strain evidence="15 16">MCCC 1A02656</strain>
    </source>
</reference>
<evidence type="ECO:0000256" key="10">
    <source>
        <dbReference type="ARBA" id="ARBA00023237"/>
    </source>
</evidence>
<dbReference type="InterPro" id="IPR012910">
    <property type="entry name" value="Plug_dom"/>
</dbReference>
<gene>
    <name evidence="15" type="ORF">AUP43_03150</name>
</gene>
<keyword evidence="5 11" id="KW-0812">Transmembrane</keyword>
<dbReference type="Proteomes" id="UP000076400">
    <property type="component" value="Unassembled WGS sequence"/>
</dbReference>
<evidence type="ECO:0000256" key="5">
    <source>
        <dbReference type="ARBA" id="ARBA00022692"/>
    </source>
</evidence>
<comment type="similarity">
    <text evidence="11 12">Belongs to the TonB-dependent receptor family.</text>
</comment>
<evidence type="ECO:0000256" key="8">
    <source>
        <dbReference type="ARBA" id="ARBA00023077"/>
    </source>
</evidence>
<dbReference type="PANTHER" id="PTHR32552:SF81">
    <property type="entry name" value="TONB-DEPENDENT OUTER MEMBRANE RECEPTOR"/>
    <property type="match status" value="1"/>
</dbReference>
<accession>A0A154VS59</accession>
<keyword evidence="10 11" id="KW-0998">Cell outer membrane</keyword>
<dbReference type="SUPFAM" id="SSF56935">
    <property type="entry name" value="Porins"/>
    <property type="match status" value="1"/>
</dbReference>
<comment type="caution">
    <text evidence="15">The sequence shown here is derived from an EMBL/GenBank/DDBJ whole genome shotgun (WGS) entry which is preliminary data.</text>
</comment>
<dbReference type="CDD" id="cd01347">
    <property type="entry name" value="ligand_gated_channel"/>
    <property type="match status" value="1"/>
</dbReference>
<dbReference type="Gene3D" id="3.55.50.30">
    <property type="match status" value="1"/>
</dbReference>
<feature type="domain" description="Secretin/TonB short N-terminal" evidence="14">
    <location>
        <begin position="66"/>
        <end position="117"/>
    </location>
</feature>
<dbReference type="EMBL" id="LPXN01000138">
    <property type="protein sequence ID" value="KZD04116.1"/>
    <property type="molecule type" value="Genomic_DNA"/>
</dbReference>
<evidence type="ECO:0000256" key="2">
    <source>
        <dbReference type="ARBA" id="ARBA00022448"/>
    </source>
</evidence>
<dbReference type="InterPro" id="IPR036942">
    <property type="entry name" value="Beta-barrel_TonB_sf"/>
</dbReference>
<evidence type="ECO:0000256" key="6">
    <source>
        <dbReference type="ARBA" id="ARBA00023004"/>
    </source>
</evidence>
<evidence type="ECO:0000256" key="9">
    <source>
        <dbReference type="ARBA" id="ARBA00023136"/>
    </source>
</evidence>
<dbReference type="Gene3D" id="2.40.170.20">
    <property type="entry name" value="TonB-dependent receptor, beta-barrel domain"/>
    <property type="match status" value="1"/>
</dbReference>
<keyword evidence="7" id="KW-0406">Ion transport</keyword>
<keyword evidence="3 11" id="KW-1134">Transmembrane beta strand</keyword>
<dbReference type="AlphaFoldDB" id="A0A154VS59"/>
<dbReference type="SMART" id="SM00965">
    <property type="entry name" value="STN"/>
    <property type="match status" value="1"/>
</dbReference>
<keyword evidence="6" id="KW-0408">Iron</keyword>